<gene>
    <name evidence="14" type="ORF">BN1204_003570</name>
    <name evidence="13" type="ORF">NCLIV_003570</name>
</gene>
<evidence type="ECO:0000313" key="13">
    <source>
        <dbReference type="EMBL" id="CBZ49872.1"/>
    </source>
</evidence>
<dbReference type="OMA" id="GWKRDWH"/>
<name>F0V831_NEOCL</name>
<feature type="domain" description="Glycylpeptide N-tetradecanoyltransferase N-terminal" evidence="11">
    <location>
        <begin position="105"/>
        <end position="262"/>
    </location>
</feature>
<reference evidence="13" key="1">
    <citation type="submission" date="2011-02" db="EMBL/GenBank/DDBJ databases">
        <authorList>
            <person name="Aslett M."/>
        </authorList>
    </citation>
    <scope>NUCLEOTIDE SEQUENCE</scope>
    <source>
        <strain evidence="13">Liverpool</strain>
    </source>
</reference>
<evidence type="ECO:0000313" key="14">
    <source>
        <dbReference type="EMBL" id="CEL64461.1"/>
    </source>
</evidence>
<protein>
    <recommendedName>
        <fullName evidence="3 8">Glycylpeptide N-tetradecanoyltransferase</fullName>
        <ecNumber evidence="2 8">2.3.1.97</ecNumber>
    </recommendedName>
</protein>
<dbReference type="AlphaFoldDB" id="F0V831"/>
<keyword evidence="4 8" id="KW-0808">Transferase</keyword>
<reference evidence="14" key="4">
    <citation type="journal article" date="2015" name="PLoS ONE">
        <title>Comprehensive Evaluation of Toxoplasma gondii VEG and Neospora caninum LIV Genomes with Tachyzoite Stage Transcriptome and Proteome Defines Novel Transcript Features.</title>
        <authorList>
            <person name="Ramaprasad A."/>
            <person name="Mourier T."/>
            <person name="Naeem R."/>
            <person name="Malas T.B."/>
            <person name="Moussa E."/>
            <person name="Panigrahi A."/>
            <person name="Vermont S.J."/>
            <person name="Otto T.D."/>
            <person name="Wastling J."/>
            <person name="Pain A."/>
        </authorList>
    </citation>
    <scope>NUCLEOTIDE SEQUENCE</scope>
    <source>
        <strain evidence="14">Liverpool</strain>
    </source>
</reference>
<evidence type="ECO:0000256" key="8">
    <source>
        <dbReference type="RuleBase" id="RU000586"/>
    </source>
</evidence>
<dbReference type="VEuPathDB" id="ToxoDB:NCLIV_003570"/>
<dbReference type="InterPro" id="IPR022678">
    <property type="entry name" value="NMT_CS"/>
</dbReference>
<evidence type="ECO:0000256" key="10">
    <source>
        <dbReference type="SAM" id="MobiDB-lite"/>
    </source>
</evidence>
<keyword evidence="15" id="KW-1185">Reference proteome</keyword>
<dbReference type="FunFam" id="3.40.630.170:FF:000001">
    <property type="entry name" value="Glycylpeptide N-tetradecanoyltransferase"/>
    <property type="match status" value="1"/>
</dbReference>
<feature type="region of interest" description="Disordered" evidence="10">
    <location>
        <begin position="1"/>
        <end position="59"/>
    </location>
</feature>
<dbReference type="GeneID" id="13445921"/>
<comment type="subunit">
    <text evidence="7">Heterodimer composed of NMT and AK2; AK2 myristoylation stabilizes the complex.</text>
</comment>
<evidence type="ECO:0000313" key="15">
    <source>
        <dbReference type="Proteomes" id="UP000007494"/>
    </source>
</evidence>
<dbReference type="PANTHER" id="PTHR11377">
    <property type="entry name" value="N-MYRISTOYL TRANSFERASE"/>
    <property type="match status" value="1"/>
</dbReference>
<reference evidence="13" key="2">
    <citation type="submission" date="2011-03" db="EMBL/GenBank/DDBJ databases">
        <title>Comparative genomics and transcriptomics of Neospora caninum and Toxoplasma gondii.</title>
        <authorList>
            <person name="Reid A.J."/>
            <person name="Sohal A."/>
            <person name="Harris D."/>
            <person name="Quail M."/>
            <person name="Sanders M."/>
            <person name="Berriman M."/>
            <person name="Wastling J.M."/>
            <person name="Pain A."/>
        </authorList>
    </citation>
    <scope>NUCLEOTIDE SEQUENCE</scope>
    <source>
        <strain evidence="13">Liverpool</strain>
    </source>
</reference>
<feature type="compositionally biased region" description="Basic and acidic residues" evidence="10">
    <location>
        <begin position="40"/>
        <end position="53"/>
    </location>
</feature>
<dbReference type="InParanoid" id="F0V831"/>
<organism evidence="13 15">
    <name type="scientific">Neospora caninum (strain Liverpool)</name>
    <dbReference type="NCBI Taxonomy" id="572307"/>
    <lineage>
        <taxon>Eukaryota</taxon>
        <taxon>Sar</taxon>
        <taxon>Alveolata</taxon>
        <taxon>Apicomplexa</taxon>
        <taxon>Conoidasida</taxon>
        <taxon>Coccidia</taxon>
        <taxon>Eucoccidiorida</taxon>
        <taxon>Eimeriorina</taxon>
        <taxon>Sarcocystidae</taxon>
        <taxon>Neospora</taxon>
    </lineage>
</organism>
<dbReference type="PROSITE" id="PS00976">
    <property type="entry name" value="NMT_2"/>
    <property type="match status" value="1"/>
</dbReference>
<dbReference type="Gene3D" id="3.40.630.170">
    <property type="match status" value="1"/>
</dbReference>
<accession>F0V831</accession>
<evidence type="ECO:0000256" key="2">
    <source>
        <dbReference type="ARBA" id="ARBA00012923"/>
    </source>
</evidence>
<evidence type="ECO:0000259" key="12">
    <source>
        <dbReference type="Pfam" id="PF02799"/>
    </source>
</evidence>
<evidence type="ECO:0000259" key="11">
    <source>
        <dbReference type="Pfam" id="PF01233"/>
    </source>
</evidence>
<dbReference type="GO" id="GO:0005737">
    <property type="term" value="C:cytoplasm"/>
    <property type="evidence" value="ECO:0007669"/>
    <property type="project" value="TreeGrafter"/>
</dbReference>
<dbReference type="InterPro" id="IPR016181">
    <property type="entry name" value="Acyl_CoA_acyltransferase"/>
</dbReference>
<comment type="similarity">
    <text evidence="1 9">Belongs to the NMT family.</text>
</comment>
<dbReference type="Pfam" id="PF01233">
    <property type="entry name" value="NMT"/>
    <property type="match status" value="1"/>
</dbReference>
<evidence type="ECO:0000256" key="3">
    <source>
        <dbReference type="ARBA" id="ARBA00022240"/>
    </source>
</evidence>
<dbReference type="EMBL" id="LN714475">
    <property type="protein sequence ID" value="CEL64461.1"/>
    <property type="molecule type" value="Genomic_DNA"/>
</dbReference>
<keyword evidence="5 8" id="KW-0012">Acyltransferase</keyword>
<feature type="domain" description="Glycylpeptide N-tetradecanoyltransferase C-terminal" evidence="12">
    <location>
        <begin position="276"/>
        <end position="456"/>
    </location>
</feature>
<evidence type="ECO:0000256" key="1">
    <source>
        <dbReference type="ARBA" id="ARBA00009469"/>
    </source>
</evidence>
<evidence type="ECO:0000256" key="7">
    <source>
        <dbReference type="ARBA" id="ARBA00062182"/>
    </source>
</evidence>
<dbReference type="Proteomes" id="UP000007494">
    <property type="component" value="Chromosome Ib"/>
</dbReference>
<dbReference type="SUPFAM" id="SSF55729">
    <property type="entry name" value="Acyl-CoA N-acyltransferases (Nat)"/>
    <property type="match status" value="2"/>
</dbReference>
<comment type="catalytic activity">
    <reaction evidence="8">
        <text>N-terminal glycyl-[protein] + tetradecanoyl-CoA = N-tetradecanoylglycyl-[protein] + CoA + H(+)</text>
        <dbReference type="Rhea" id="RHEA:15521"/>
        <dbReference type="Rhea" id="RHEA-COMP:12666"/>
        <dbReference type="Rhea" id="RHEA-COMP:12667"/>
        <dbReference type="ChEBI" id="CHEBI:15378"/>
        <dbReference type="ChEBI" id="CHEBI:57287"/>
        <dbReference type="ChEBI" id="CHEBI:57385"/>
        <dbReference type="ChEBI" id="CHEBI:64723"/>
        <dbReference type="ChEBI" id="CHEBI:133050"/>
        <dbReference type="EC" id="2.3.1.97"/>
    </reaction>
</comment>
<dbReference type="InterPro" id="IPR022676">
    <property type="entry name" value="NMT_N"/>
</dbReference>
<comment type="function">
    <text evidence="6">Adds a myristoyl group to the N-terminal glycine residue of certain cellular proteins. Myristoylates adenylate kinase AK2. During the asexual blood stage, may myristoylate proteins such as ARO, CDPK1 and GAP45. Probably by mediating protein myristoylation, plays a role in the assembly of the inner membrane complex during the early stages of schizogony and in the formation of rhoptries in the late stages and thus merozoite egress.</text>
</comment>
<dbReference type="OrthoDB" id="60315at2759"/>
<dbReference type="PANTHER" id="PTHR11377:SF5">
    <property type="entry name" value="GLYCYLPEPTIDE N-TETRADECANOYLTRANSFERASE"/>
    <property type="match status" value="1"/>
</dbReference>
<dbReference type="EC" id="2.3.1.97" evidence="2 8"/>
<dbReference type="InterPro" id="IPR022677">
    <property type="entry name" value="NMT_C"/>
</dbReference>
<dbReference type="PROSITE" id="PS00975">
    <property type="entry name" value="NMT_1"/>
    <property type="match status" value="1"/>
</dbReference>
<dbReference type="RefSeq" id="XP_003879907.1">
    <property type="nucleotide sequence ID" value="XM_003879858.1"/>
</dbReference>
<evidence type="ECO:0000256" key="6">
    <source>
        <dbReference type="ARBA" id="ARBA00059499"/>
    </source>
</evidence>
<sequence>MADPNHSATDLPKDGAPSSLAPEQQKEGNAAQAANGPGSLDKKDAEKAGKGDRGALTSQGQLISLMREMRLANKGVPPPFAPHAFWDTQPVPKLNEPQEGREGPIETKTVEQVRTEPYKLPDGFVWCECDVRNPEELKEVYELLSQHYVEDDDNLFRFNYSADFLDWALTAPGCHRDWVIGVRVSSTKKLVGFITATPSQIHVFSNSVPMAEVNFLCVHKKLRSKRLAPVLIKEITRRVNLRSVWQAVYTAGVVLPTPVAQCRYWHRSLNPKKLIEVGFSGLSERMTISRSIKLYRVKESPSTAGLRPATKEDVPHIHKLLTNYLKNFKLYCEFTQDEVAHWLLPRDGVIHVYVRTSSKGTVTDLISFYELPSSVIGNQKYKEIKAAYSFYNVATTVSLRELIDDALCLAKQLGFDVFNALDVMENRSFVEDLKFGIGDGFLRYYIYNWRCPEMKHSDVGLVLL</sequence>
<proteinExistence type="inferred from homology"/>
<evidence type="ECO:0000256" key="4">
    <source>
        <dbReference type="ARBA" id="ARBA00022679"/>
    </source>
</evidence>
<evidence type="ECO:0000256" key="9">
    <source>
        <dbReference type="RuleBase" id="RU004178"/>
    </source>
</evidence>
<dbReference type="GO" id="GO:0004379">
    <property type="term" value="F:glycylpeptide N-tetradecanoyltransferase activity"/>
    <property type="evidence" value="ECO:0007669"/>
    <property type="project" value="UniProtKB-EC"/>
</dbReference>
<evidence type="ECO:0000256" key="5">
    <source>
        <dbReference type="ARBA" id="ARBA00023315"/>
    </source>
</evidence>
<dbReference type="eggNOG" id="KOG2779">
    <property type="taxonomic scope" value="Eukaryota"/>
</dbReference>
<dbReference type="EMBL" id="FR823381">
    <property type="protein sequence ID" value="CBZ49872.1"/>
    <property type="molecule type" value="Genomic_DNA"/>
</dbReference>
<dbReference type="InterPro" id="IPR000903">
    <property type="entry name" value="NMT"/>
</dbReference>
<dbReference type="Pfam" id="PF02799">
    <property type="entry name" value="NMT_C"/>
    <property type="match status" value="1"/>
</dbReference>
<reference evidence="15" key="3">
    <citation type="journal article" date="2012" name="PLoS Pathog.">
        <title>Comparative genomics of the apicomplexan parasites Toxoplasma gondii and Neospora caninum: Coccidia differing in host range and transmission strategy.</title>
        <authorList>
            <person name="Reid A.J."/>
            <person name="Vermont S.J."/>
            <person name="Cotton J.A."/>
            <person name="Harris D."/>
            <person name="Hill-Cawthorne G.A."/>
            <person name="Konen-Waisman S."/>
            <person name="Latham S.M."/>
            <person name="Mourier T."/>
            <person name="Norton R."/>
            <person name="Quail M.A."/>
            <person name="Sanders M."/>
            <person name="Shanmugam D."/>
            <person name="Sohal A."/>
            <person name="Wasmuth J.D."/>
            <person name="Brunk B."/>
            <person name="Grigg M.E."/>
            <person name="Howard J.C."/>
            <person name="Parkinson J."/>
            <person name="Roos D.S."/>
            <person name="Trees A.J."/>
            <person name="Berriman M."/>
            <person name="Pain A."/>
            <person name="Wastling J.M."/>
        </authorList>
    </citation>
    <scope>NUCLEOTIDE SEQUENCE [LARGE SCALE GENOMIC DNA]</scope>
    <source>
        <strain evidence="15">Liverpool</strain>
    </source>
</reference>
<dbReference type="PIRSF" id="PIRSF015892">
    <property type="entry name" value="N-myristl_transf"/>
    <property type="match status" value="1"/>
</dbReference>